<feature type="chain" id="PRO_5016316351" evidence="1">
    <location>
        <begin position="18"/>
        <end position="327"/>
    </location>
</feature>
<dbReference type="InterPro" id="IPR052159">
    <property type="entry name" value="Competence_DNA_uptake"/>
</dbReference>
<dbReference type="GO" id="GO:0016787">
    <property type="term" value="F:hydrolase activity"/>
    <property type="evidence" value="ECO:0007669"/>
    <property type="project" value="UniProtKB-KW"/>
</dbReference>
<organism evidence="3 4">
    <name type="scientific">Deinococcus yavapaiensis KR-236</name>
    <dbReference type="NCBI Taxonomy" id="694435"/>
    <lineage>
        <taxon>Bacteria</taxon>
        <taxon>Thermotogati</taxon>
        <taxon>Deinococcota</taxon>
        <taxon>Deinococci</taxon>
        <taxon>Deinococcales</taxon>
        <taxon>Deinococcaceae</taxon>
        <taxon>Deinococcus</taxon>
    </lineage>
</organism>
<comment type="caution">
    <text evidence="3">The sequence shown here is derived from an EMBL/GenBank/DDBJ whole genome shotgun (WGS) entry which is preliminary data.</text>
</comment>
<evidence type="ECO:0000256" key="1">
    <source>
        <dbReference type="SAM" id="SignalP"/>
    </source>
</evidence>
<reference evidence="3 4" key="1">
    <citation type="submission" date="2018-06" db="EMBL/GenBank/DDBJ databases">
        <title>Genomic Encyclopedia of Type Strains, Phase IV (KMG-IV): sequencing the most valuable type-strain genomes for metagenomic binning, comparative biology and taxonomic classification.</title>
        <authorList>
            <person name="Goeker M."/>
        </authorList>
    </citation>
    <scope>NUCLEOTIDE SEQUENCE [LARGE SCALE GENOMIC DNA]</scope>
    <source>
        <strain evidence="3 4">DSM 18048</strain>
    </source>
</reference>
<dbReference type="CDD" id="cd07731">
    <property type="entry name" value="ComA-like_MBL-fold"/>
    <property type="match status" value="1"/>
</dbReference>
<proteinExistence type="predicted"/>
<feature type="signal peptide" evidence="1">
    <location>
        <begin position="1"/>
        <end position="17"/>
    </location>
</feature>
<dbReference type="SUPFAM" id="SSF56281">
    <property type="entry name" value="Metallo-hydrolase/oxidoreductase"/>
    <property type="match status" value="1"/>
</dbReference>
<dbReference type="Pfam" id="PF05901">
    <property type="entry name" value="Excalibur"/>
    <property type="match status" value="1"/>
</dbReference>
<evidence type="ECO:0000313" key="3">
    <source>
        <dbReference type="EMBL" id="PYE48371.1"/>
    </source>
</evidence>
<evidence type="ECO:0000259" key="2">
    <source>
        <dbReference type="SMART" id="SM00894"/>
    </source>
</evidence>
<feature type="domain" description="Excalibur calcium-binding" evidence="2">
    <location>
        <begin position="291"/>
        <end position="327"/>
    </location>
</feature>
<dbReference type="RefSeq" id="WP_110888941.1">
    <property type="nucleotide sequence ID" value="NZ_QJSX01000030.1"/>
</dbReference>
<dbReference type="Proteomes" id="UP000248326">
    <property type="component" value="Unassembled WGS sequence"/>
</dbReference>
<dbReference type="PANTHER" id="PTHR30619:SF1">
    <property type="entry name" value="RECOMBINATION PROTEIN 2"/>
    <property type="match status" value="1"/>
</dbReference>
<dbReference type="InterPro" id="IPR036866">
    <property type="entry name" value="RibonucZ/Hydroxyglut_hydro"/>
</dbReference>
<keyword evidence="1" id="KW-0732">Signal</keyword>
<dbReference type="OrthoDB" id="9761531at2"/>
<gene>
    <name evidence="3" type="ORF">DES52_13014</name>
</gene>
<accession>A0A318S1G2</accession>
<name>A0A318S1G2_9DEIO</name>
<dbReference type="Pfam" id="PF00753">
    <property type="entry name" value="Lactamase_B"/>
    <property type="match status" value="1"/>
</dbReference>
<dbReference type="InterPro" id="IPR008613">
    <property type="entry name" value="Excalibur_Ca-bd_domain"/>
</dbReference>
<dbReference type="AlphaFoldDB" id="A0A318S1G2"/>
<keyword evidence="4" id="KW-1185">Reference proteome</keyword>
<keyword evidence="3" id="KW-0378">Hydrolase</keyword>
<protein>
    <submittedName>
        <fullName evidence="3">Beta-lactamase superfamily II metal-dependent hydrolase</fullName>
    </submittedName>
</protein>
<dbReference type="SMART" id="SM00894">
    <property type="entry name" value="Excalibur"/>
    <property type="match status" value="1"/>
</dbReference>
<dbReference type="InterPro" id="IPR035681">
    <property type="entry name" value="ComA-like_MBL"/>
</dbReference>
<dbReference type="Gene3D" id="3.60.15.10">
    <property type="entry name" value="Ribonuclease Z/Hydroxyacylglutathione hydrolase-like"/>
    <property type="match status" value="1"/>
</dbReference>
<dbReference type="PANTHER" id="PTHR30619">
    <property type="entry name" value="DNA INTERNALIZATION/COMPETENCE PROTEIN COMEC/REC2"/>
    <property type="match status" value="1"/>
</dbReference>
<dbReference type="EMBL" id="QJSX01000030">
    <property type="protein sequence ID" value="PYE48371.1"/>
    <property type="molecule type" value="Genomic_DNA"/>
</dbReference>
<sequence length="327" mass="34074">MKRLLLAAFLLASTVSAQDLVIRFLDVGQGDAVLVTTPDGKSMLYDAGRGRAAAELLRSFGVKQLDLAVMSQGDADHIGGFEFVAQAFKPRTLLNNGLAASTQTYARVLAAFQAAGTQGLRATARTINLGASVKLQVIPAPSTVPAKDQNANSVGVLLTYGTFKMFLGGDAEPSTTKGWAAAYGPQLRGVNVYKALHHGSKHNDSAAWLSVLQPKVVVIGVGPNNYGHPSSEALALYKNIGATVFRTDVHGTVTFTVKTNGTFTTSVSKGPAPTTTTKAVPVTPLPSSNVTYANCSAVRAAGAAPIRVGEPGYSRKLDRDGDGIACE</sequence>
<dbReference type="InterPro" id="IPR001279">
    <property type="entry name" value="Metallo-B-lactamas"/>
</dbReference>
<evidence type="ECO:0000313" key="4">
    <source>
        <dbReference type="Proteomes" id="UP000248326"/>
    </source>
</evidence>